<gene>
    <name evidence="2" type="ORF">S01H1_09356</name>
</gene>
<accession>X0U4G4</accession>
<evidence type="ECO:0000256" key="1">
    <source>
        <dbReference type="SAM" id="MobiDB-lite"/>
    </source>
</evidence>
<dbReference type="SUPFAM" id="SSF109604">
    <property type="entry name" value="HD-domain/PDEase-like"/>
    <property type="match status" value="1"/>
</dbReference>
<sequence>MLHDISSYETGDSTDHPRRSAARAKEILEDLGAFSPDEIMGISEAISLHGDKGTVDGPLAELLKDADVLQHFLYNPALRNDWEQNTRLSRMLGQLGDMGYAEQDESSVRGEPRR</sequence>
<proteinExistence type="predicted"/>
<reference evidence="2" key="1">
    <citation type="journal article" date="2014" name="Front. Microbiol.">
        <title>High frequency of phylogenetically diverse reductive dehalogenase-homologous genes in deep subseafloor sedimentary metagenomes.</title>
        <authorList>
            <person name="Kawai M."/>
            <person name="Futagami T."/>
            <person name="Toyoda A."/>
            <person name="Takaki Y."/>
            <person name="Nishi S."/>
            <person name="Hori S."/>
            <person name="Arai W."/>
            <person name="Tsubouchi T."/>
            <person name="Morono Y."/>
            <person name="Uchiyama I."/>
            <person name="Ito T."/>
            <person name="Fujiyama A."/>
            <person name="Inagaki F."/>
            <person name="Takami H."/>
        </authorList>
    </citation>
    <scope>NUCLEOTIDE SEQUENCE</scope>
    <source>
        <strain evidence="2">Expedition CK06-06</strain>
    </source>
</reference>
<feature type="region of interest" description="Disordered" evidence="1">
    <location>
        <begin position="1"/>
        <end position="24"/>
    </location>
</feature>
<dbReference type="EMBL" id="BARS01004785">
    <property type="protein sequence ID" value="GAF83375.1"/>
    <property type="molecule type" value="Genomic_DNA"/>
</dbReference>
<name>X0U4G4_9ZZZZ</name>
<evidence type="ECO:0008006" key="3">
    <source>
        <dbReference type="Google" id="ProtNLM"/>
    </source>
</evidence>
<comment type="caution">
    <text evidence="2">The sequence shown here is derived from an EMBL/GenBank/DDBJ whole genome shotgun (WGS) entry which is preliminary data.</text>
</comment>
<dbReference type="AlphaFoldDB" id="X0U4G4"/>
<evidence type="ECO:0000313" key="2">
    <source>
        <dbReference type="EMBL" id="GAF83375.1"/>
    </source>
</evidence>
<protein>
    <recommendedName>
        <fullName evidence="3">HD domain-containing protein</fullName>
    </recommendedName>
</protein>
<dbReference type="Gene3D" id="1.10.3210.10">
    <property type="entry name" value="Hypothetical protein af1432"/>
    <property type="match status" value="1"/>
</dbReference>
<feature type="compositionally biased region" description="Basic and acidic residues" evidence="1">
    <location>
        <begin position="13"/>
        <end position="24"/>
    </location>
</feature>
<organism evidence="2">
    <name type="scientific">marine sediment metagenome</name>
    <dbReference type="NCBI Taxonomy" id="412755"/>
    <lineage>
        <taxon>unclassified sequences</taxon>
        <taxon>metagenomes</taxon>
        <taxon>ecological metagenomes</taxon>
    </lineage>
</organism>